<name>A0A0E1NLE1_YERPA</name>
<evidence type="ECO:0000313" key="1">
    <source>
        <dbReference type="EMBL" id="ABG16285.1"/>
    </source>
</evidence>
<reference evidence="1 2" key="1">
    <citation type="journal article" date="2006" name="J. Bacteriol.">
        <title>Complete genome sequence of Yersinia pestis strains Antiqua and Nepal516: evidence of gene reduction in an emerging pathogen.</title>
        <authorList>
            <person name="Chain P.S."/>
            <person name="Hu P."/>
            <person name="Malfatti S.A."/>
            <person name="Radnedge L."/>
            <person name="Larimer F."/>
            <person name="Vergez L.M."/>
            <person name="Worsham P."/>
            <person name="Chu M.C."/>
            <person name="Andersen G.L."/>
        </authorList>
    </citation>
    <scope>NUCLEOTIDE SEQUENCE [LARGE SCALE GENOMIC DNA]</scope>
    <source>
        <strain evidence="1 2">Antiqua</strain>
        <plasmid evidence="1 2">pCD</plasmid>
    </source>
</reference>
<gene>
    <name evidence="1" type="ordered locus">YPA_CD0041</name>
</gene>
<evidence type="ECO:0000313" key="2">
    <source>
        <dbReference type="Proteomes" id="UP000001971"/>
    </source>
</evidence>
<dbReference type="PATRIC" id="fig|360102.15.peg.4626"/>
<dbReference type="AlphaFoldDB" id="A0A0E1NLE1"/>
<dbReference type="KEGG" id="ypa:YPA_CD0041"/>
<dbReference type="Pfam" id="PF05932">
    <property type="entry name" value="CesT"/>
    <property type="match status" value="1"/>
</dbReference>
<dbReference type="GO" id="GO:0030254">
    <property type="term" value="P:protein secretion by the type III secretion system"/>
    <property type="evidence" value="ECO:0007669"/>
    <property type="project" value="InterPro"/>
</dbReference>
<dbReference type="EMBL" id="CP000311">
    <property type="protein sequence ID" value="ABG16285.1"/>
    <property type="molecule type" value="Genomic_DNA"/>
</dbReference>
<geneLocation type="plasmid" evidence="1 2">
    <name>pCD</name>
</geneLocation>
<dbReference type="SMR" id="A0A0E1NLE1"/>
<dbReference type="Gene3D" id="3.30.1460.10">
    <property type="match status" value="1"/>
</dbReference>
<keyword evidence="1" id="KW-0614">Plasmid</keyword>
<dbReference type="HOGENOM" id="CLU_159405_0_0_6"/>
<dbReference type="RefSeq" id="WP_002213004.1">
    <property type="nucleotide sequence ID" value="NC_008122.1"/>
</dbReference>
<organism evidence="1 2">
    <name type="scientific">Yersinia pestis bv. Antiqua (strain Antiqua)</name>
    <dbReference type="NCBI Taxonomy" id="360102"/>
    <lineage>
        <taxon>Bacteria</taxon>
        <taxon>Pseudomonadati</taxon>
        <taxon>Pseudomonadota</taxon>
        <taxon>Gammaproteobacteria</taxon>
        <taxon>Enterobacterales</taxon>
        <taxon>Yersiniaceae</taxon>
        <taxon>Yersinia</taxon>
    </lineage>
</organism>
<proteinExistence type="predicted"/>
<dbReference type="InterPro" id="IPR010261">
    <property type="entry name" value="Tir_chaperone"/>
</dbReference>
<sequence length="132" mass="15416">MQTTFTELMQQLFLKLGLNHQVNENDVYTFTFEVDGHIQVLIACYHQQWVQLFSELGADLPTNDNLFGEHWPAHVQGRLDGKPILWSQQSLVGLDIDEMQAWLERFIDDIEQRKEPQNTKFQPNSTSPILFI</sequence>
<dbReference type="SUPFAM" id="SSF69635">
    <property type="entry name" value="Type III secretory system chaperone-like"/>
    <property type="match status" value="1"/>
</dbReference>
<dbReference type="Proteomes" id="UP000001971">
    <property type="component" value="Plasmid pCD"/>
</dbReference>
<dbReference type="CDD" id="cd17032">
    <property type="entry name" value="T3SC_IA_SycT-like"/>
    <property type="match status" value="1"/>
</dbReference>
<accession>A0A0E1NLE1</accession>
<protein>
    <submittedName>
        <fullName evidence="1">YopT chaperone</fullName>
    </submittedName>
</protein>